<gene>
    <name evidence="4" type="ORF">EOE18_09630</name>
</gene>
<feature type="domain" description="M23ase beta-sheet core" evidence="3">
    <location>
        <begin position="269"/>
        <end position="357"/>
    </location>
</feature>
<dbReference type="Proteomes" id="UP000282837">
    <property type="component" value="Unassembled WGS sequence"/>
</dbReference>
<dbReference type="AlphaFoldDB" id="A0A437N5D8"/>
<dbReference type="SUPFAM" id="SSF51261">
    <property type="entry name" value="Duplicated hybrid motif"/>
    <property type="match status" value="1"/>
</dbReference>
<evidence type="ECO:0000313" key="4">
    <source>
        <dbReference type="EMBL" id="RVU05136.1"/>
    </source>
</evidence>
<keyword evidence="5" id="KW-1185">Reference proteome</keyword>
<dbReference type="OrthoDB" id="9809144at2"/>
<comment type="caution">
    <text evidence="4">The sequence shown here is derived from an EMBL/GenBank/DDBJ whole genome shotgun (WGS) entry which is preliminary data.</text>
</comment>
<dbReference type="GO" id="GO:0004222">
    <property type="term" value="F:metalloendopeptidase activity"/>
    <property type="evidence" value="ECO:0007669"/>
    <property type="project" value="TreeGrafter"/>
</dbReference>
<keyword evidence="1" id="KW-0732">Signal</keyword>
<feature type="coiled-coil region" evidence="2">
    <location>
        <begin position="1"/>
        <end position="70"/>
    </location>
</feature>
<protein>
    <submittedName>
        <fullName evidence="4">Metalloendopeptidase</fullName>
    </submittedName>
</protein>
<dbReference type="PANTHER" id="PTHR21666:SF289">
    <property type="entry name" value="L-ALA--D-GLU ENDOPEPTIDASE"/>
    <property type="match status" value="1"/>
</dbReference>
<dbReference type="Gene3D" id="2.70.70.10">
    <property type="entry name" value="Glucose Permease (Domain IIA)"/>
    <property type="match status" value="1"/>
</dbReference>
<dbReference type="InterPro" id="IPR016047">
    <property type="entry name" value="M23ase_b-sheet_dom"/>
</dbReference>
<evidence type="ECO:0000256" key="2">
    <source>
        <dbReference type="SAM" id="Coils"/>
    </source>
</evidence>
<dbReference type="CDD" id="cd12797">
    <property type="entry name" value="M23_peptidase"/>
    <property type="match status" value="1"/>
</dbReference>
<dbReference type="PANTHER" id="PTHR21666">
    <property type="entry name" value="PEPTIDASE-RELATED"/>
    <property type="match status" value="1"/>
</dbReference>
<reference evidence="4 5" key="1">
    <citation type="submission" date="2019-01" db="EMBL/GenBank/DDBJ databases">
        <authorList>
            <person name="Chen W.-M."/>
        </authorList>
    </citation>
    <scope>NUCLEOTIDE SEQUENCE [LARGE SCALE GENOMIC DNA]</scope>
    <source>
        <strain evidence="4 5">FSY-9</strain>
    </source>
</reference>
<dbReference type="InterPro" id="IPR011055">
    <property type="entry name" value="Dup_hybrid_motif"/>
</dbReference>
<accession>A0A437N5D8</accession>
<name>A0A437N5D8_9SPHN</name>
<dbReference type="InterPro" id="IPR050570">
    <property type="entry name" value="Cell_wall_metabolism_enzyme"/>
</dbReference>
<dbReference type="Pfam" id="PF01551">
    <property type="entry name" value="Peptidase_M23"/>
    <property type="match status" value="1"/>
</dbReference>
<evidence type="ECO:0000259" key="3">
    <source>
        <dbReference type="Pfam" id="PF01551"/>
    </source>
</evidence>
<proteinExistence type="predicted"/>
<sequence length="364" mass="38286">MADAKRQAEQARRRAEQLEASASNATAAVNKTATEAAAIAARIQQAEGDVAASEAKIRLIEQQRAVLRAQLAQKQRPLVELTAALQRLSRRPPVVSLLRPGTLRDTVHMRALLETMLPQVQRRTAALRVEIARARQLQAQAQAADVALRAEVATLASRRKALGVLEAGQRLAARQANGSAQREAELALALAEKARDLGALVGDLEVAAALRDRLARLSGPVLRPERPGETPLPIETESAAAQVLPDFMLPVAGRLVSGFGDSAAAGGGRGIILQVRGQAQVVAPAAGRVAFADSYAGYGRIVIIDHPAGWTSLVTGLGSLSVRVGDALVAGSPLGMAPAGRPQIMLELRHDGAPVNPLDPLRAR</sequence>
<dbReference type="EMBL" id="SACO01000006">
    <property type="protein sequence ID" value="RVU05136.1"/>
    <property type="molecule type" value="Genomic_DNA"/>
</dbReference>
<evidence type="ECO:0000313" key="5">
    <source>
        <dbReference type="Proteomes" id="UP000282837"/>
    </source>
</evidence>
<organism evidence="4 5">
    <name type="scientific">Novosphingobium umbonatum</name>
    <dbReference type="NCBI Taxonomy" id="1908524"/>
    <lineage>
        <taxon>Bacteria</taxon>
        <taxon>Pseudomonadati</taxon>
        <taxon>Pseudomonadota</taxon>
        <taxon>Alphaproteobacteria</taxon>
        <taxon>Sphingomonadales</taxon>
        <taxon>Sphingomonadaceae</taxon>
        <taxon>Novosphingobium</taxon>
    </lineage>
</organism>
<evidence type="ECO:0000256" key="1">
    <source>
        <dbReference type="ARBA" id="ARBA00022729"/>
    </source>
</evidence>
<keyword evidence="2" id="KW-0175">Coiled coil</keyword>